<dbReference type="AlphaFoldDB" id="A0A412QHB5"/>
<evidence type="ECO:0000313" key="1">
    <source>
        <dbReference type="EMBL" id="RGT90356.1"/>
    </source>
</evidence>
<proteinExistence type="predicted"/>
<protein>
    <submittedName>
        <fullName evidence="1">Uncharacterized protein</fullName>
    </submittedName>
</protein>
<sequence length="271" mass="31642">MSMIEECNDIKEFSASSEMENLSELNKFQTEYLKELNIPSDVWEGMSKEAQHEQLGFILERFNEIDAAQYINRESAISEIYSSEIVETYRQLEAPQDYIQIEQISDVLSDCIELRFENWQALELSEKMSVLNELEGRIADIEHRNACPIRAVRMPSHLFGGYSPESKSIDINASYIEQSEYDYNMYREVLDTLIHEGRHAYQDYNVNVCEIHPRHSEVSSWAETMEGGKWGYHGDTSTLLGQRLYEQQSIEIDARNFAMDVLDRFEQKQMV</sequence>
<accession>A0A412QHB5</accession>
<name>A0A412QHB5_PHOVU</name>
<evidence type="ECO:0000313" key="2">
    <source>
        <dbReference type="Proteomes" id="UP000283833"/>
    </source>
</evidence>
<gene>
    <name evidence="1" type="ORF">DWX04_15230</name>
</gene>
<dbReference type="RefSeq" id="WP_117853442.1">
    <property type="nucleotide sequence ID" value="NZ_JAKKWV010000026.1"/>
</dbReference>
<reference evidence="1 2" key="1">
    <citation type="submission" date="2018-08" db="EMBL/GenBank/DDBJ databases">
        <title>A genome reference for cultivated species of the human gut microbiota.</title>
        <authorList>
            <person name="Zou Y."/>
            <person name="Xue W."/>
            <person name="Luo G."/>
        </authorList>
    </citation>
    <scope>NUCLEOTIDE SEQUENCE [LARGE SCALE GENOMIC DNA]</scope>
    <source>
        <strain evidence="1 2">AF18-14</strain>
    </source>
</reference>
<dbReference type="Proteomes" id="UP000283833">
    <property type="component" value="Unassembled WGS sequence"/>
</dbReference>
<organism evidence="1 2">
    <name type="scientific">Phocaeicola vulgatus</name>
    <name type="common">Bacteroides vulgatus</name>
    <dbReference type="NCBI Taxonomy" id="821"/>
    <lineage>
        <taxon>Bacteria</taxon>
        <taxon>Pseudomonadati</taxon>
        <taxon>Bacteroidota</taxon>
        <taxon>Bacteroidia</taxon>
        <taxon>Bacteroidales</taxon>
        <taxon>Bacteroidaceae</taxon>
        <taxon>Phocaeicola</taxon>
    </lineage>
</organism>
<dbReference type="EMBL" id="QRXI01000021">
    <property type="protein sequence ID" value="RGT90356.1"/>
    <property type="molecule type" value="Genomic_DNA"/>
</dbReference>
<comment type="caution">
    <text evidence="1">The sequence shown here is derived from an EMBL/GenBank/DDBJ whole genome shotgun (WGS) entry which is preliminary data.</text>
</comment>